<gene>
    <name evidence="1" type="ORF">CKCBCIOL_00004</name>
</gene>
<accession>A0A7G9Z1L3</accession>
<proteinExistence type="predicted"/>
<dbReference type="EMBL" id="MT631564">
    <property type="protein sequence ID" value="QNO54147.1"/>
    <property type="molecule type" value="Genomic_DNA"/>
</dbReference>
<evidence type="ECO:0000313" key="1">
    <source>
        <dbReference type="EMBL" id="QNO54147.1"/>
    </source>
</evidence>
<reference evidence="1" key="1">
    <citation type="submission" date="2020-06" db="EMBL/GenBank/DDBJ databases">
        <title>Unique genomic features of the anaerobic methanotrophic archaea.</title>
        <authorList>
            <person name="Chadwick G.L."/>
            <person name="Skennerton C.T."/>
            <person name="Laso-Perez R."/>
            <person name="Leu A.O."/>
            <person name="Speth D.R."/>
            <person name="Yu H."/>
            <person name="Morgan-Lang C."/>
            <person name="Hatzenpichler R."/>
            <person name="Goudeau D."/>
            <person name="Malmstrom R."/>
            <person name="Brazelton W.J."/>
            <person name="Woyke T."/>
            <person name="Hallam S.J."/>
            <person name="Tyson G.W."/>
            <person name="Wegener G."/>
            <person name="Boetius A."/>
            <person name="Orphan V."/>
        </authorList>
    </citation>
    <scope>NUCLEOTIDE SEQUENCE</scope>
</reference>
<protein>
    <submittedName>
        <fullName evidence="1">Uncharacterized protein</fullName>
    </submittedName>
</protein>
<sequence>MDFSLSPILYLFSEFMQITCQFQQIYQFINRFMRFPLTNEYKMESKFQELFTERLSGIQIVS</sequence>
<name>A0A7G9Z1L3_9EURY</name>
<dbReference type="AlphaFoldDB" id="A0A7G9Z1L3"/>
<organism evidence="1">
    <name type="scientific">Candidatus Methanophaga sp. ANME-1 ERB7</name>
    <dbReference type="NCBI Taxonomy" id="2759913"/>
    <lineage>
        <taxon>Archaea</taxon>
        <taxon>Methanobacteriati</taxon>
        <taxon>Methanobacteriota</taxon>
        <taxon>Stenosarchaea group</taxon>
        <taxon>Methanomicrobia</taxon>
        <taxon>Candidatus Methanophagales</taxon>
        <taxon>Candidatus Methanophagaceae</taxon>
        <taxon>Candidatus Methanophaga</taxon>
    </lineage>
</organism>